<dbReference type="PANTHER" id="PTHR21614">
    <property type="entry name" value="SHORT COILED COIL PROTEIN"/>
    <property type="match status" value="1"/>
</dbReference>
<evidence type="ECO:0000313" key="13">
    <source>
        <dbReference type="Proteomes" id="UP001172673"/>
    </source>
</evidence>
<keyword evidence="8 10" id="KW-0175">Coiled coil</keyword>
<dbReference type="Pfam" id="PF10224">
    <property type="entry name" value="DUF2205"/>
    <property type="match status" value="1"/>
</dbReference>
<evidence type="ECO:0008006" key="14">
    <source>
        <dbReference type="Google" id="ProtNLM"/>
    </source>
</evidence>
<dbReference type="PANTHER" id="PTHR21614:SF0">
    <property type="entry name" value="GEO08385P1"/>
    <property type="match status" value="1"/>
</dbReference>
<dbReference type="AlphaFoldDB" id="A0AA39CEY9"/>
<accession>A0AA39CEY9</accession>
<evidence type="ECO:0000256" key="1">
    <source>
        <dbReference type="ARBA" id="ARBA00002743"/>
    </source>
</evidence>
<protein>
    <recommendedName>
        <fullName evidence="14">BZIP transcription factor</fullName>
    </recommendedName>
</protein>
<dbReference type="Proteomes" id="UP001172673">
    <property type="component" value="Unassembled WGS sequence"/>
</dbReference>
<reference evidence="12" key="1">
    <citation type="submission" date="2022-10" db="EMBL/GenBank/DDBJ databases">
        <title>Culturing micro-colonial fungi from biological soil crusts in the Mojave desert and describing Neophaeococcomyces mojavensis, and introducing the new genera and species Taxawa tesnikishii.</title>
        <authorList>
            <person name="Kurbessoian T."/>
            <person name="Stajich J.E."/>
        </authorList>
    </citation>
    <scope>NUCLEOTIDE SEQUENCE</scope>
    <source>
        <strain evidence="12">TK_41</strain>
    </source>
</reference>
<evidence type="ECO:0000256" key="5">
    <source>
        <dbReference type="ARBA" id="ARBA00010880"/>
    </source>
</evidence>
<comment type="subcellular location">
    <subcellularLocation>
        <location evidence="3">Cytoplasm</location>
        <location evidence="3">Cytosol</location>
    </subcellularLocation>
    <subcellularLocation>
        <location evidence="2">Golgi apparatus membrane</location>
        <topology evidence="2">Peripheral membrane protein</topology>
        <orientation evidence="2">Cytoplasmic side</orientation>
    </subcellularLocation>
    <subcellularLocation>
        <location evidence="4">Golgi apparatus</location>
        <location evidence="4">trans-Golgi network</location>
    </subcellularLocation>
</comment>
<feature type="compositionally biased region" description="Low complexity" evidence="11">
    <location>
        <begin position="34"/>
        <end position="59"/>
    </location>
</feature>
<feature type="compositionally biased region" description="Basic and acidic residues" evidence="11">
    <location>
        <begin position="64"/>
        <end position="76"/>
    </location>
</feature>
<feature type="region of interest" description="Disordered" evidence="11">
    <location>
        <begin position="169"/>
        <end position="189"/>
    </location>
</feature>
<keyword evidence="6" id="KW-0963">Cytoplasm</keyword>
<evidence type="ECO:0000313" key="12">
    <source>
        <dbReference type="EMBL" id="KAJ9605719.1"/>
    </source>
</evidence>
<comment type="caution">
    <text evidence="12">The sequence shown here is derived from an EMBL/GenBank/DDBJ whole genome shotgun (WGS) entry which is preliminary data.</text>
</comment>
<keyword evidence="13" id="KW-1185">Reference proteome</keyword>
<comment type="function">
    <text evidence="1">Positive regulator of amino acid starvation-induced autophagy.</text>
</comment>
<feature type="compositionally biased region" description="Pro residues" evidence="11">
    <location>
        <begin position="1"/>
        <end position="16"/>
    </location>
</feature>
<name>A0AA39CEY9_9EURO</name>
<evidence type="ECO:0000256" key="3">
    <source>
        <dbReference type="ARBA" id="ARBA00004514"/>
    </source>
</evidence>
<feature type="coiled-coil region" evidence="10">
    <location>
        <begin position="121"/>
        <end position="155"/>
    </location>
</feature>
<evidence type="ECO:0000256" key="4">
    <source>
        <dbReference type="ARBA" id="ARBA00004601"/>
    </source>
</evidence>
<dbReference type="Gene3D" id="1.20.5.170">
    <property type="match status" value="1"/>
</dbReference>
<evidence type="ECO:0000256" key="8">
    <source>
        <dbReference type="ARBA" id="ARBA00023054"/>
    </source>
</evidence>
<keyword evidence="9" id="KW-0472">Membrane</keyword>
<dbReference type="GO" id="GO:0000139">
    <property type="term" value="C:Golgi membrane"/>
    <property type="evidence" value="ECO:0007669"/>
    <property type="project" value="UniProtKB-SubCell"/>
</dbReference>
<evidence type="ECO:0000256" key="10">
    <source>
        <dbReference type="SAM" id="Coils"/>
    </source>
</evidence>
<gene>
    <name evidence="12" type="ORF">H2200_009568</name>
</gene>
<sequence length="189" mass="20845">MQSTTPPSPATAPLPEPAGSMTEFEPADIPPRHSTSPSISSGSSSASESDLPQSTSPRPISRRSRMDRPRLGDRQRSNTIIVPKGLDVVQKERPEYPPNDARAMSPRRNSADIERLERGLRESLKEQARNLQSSLAALAEKIDEVKTDHDKLEIENRFLQDYIGGLTRTMSKDNLGRSASTSGNKRGKR</sequence>
<dbReference type="GO" id="GO:0005802">
    <property type="term" value="C:trans-Golgi network"/>
    <property type="evidence" value="ECO:0007669"/>
    <property type="project" value="TreeGrafter"/>
</dbReference>
<dbReference type="InterPro" id="IPR019357">
    <property type="entry name" value="SCOC"/>
</dbReference>
<dbReference type="GO" id="GO:0005829">
    <property type="term" value="C:cytosol"/>
    <property type="evidence" value="ECO:0007669"/>
    <property type="project" value="UniProtKB-SubCell"/>
</dbReference>
<evidence type="ECO:0000256" key="2">
    <source>
        <dbReference type="ARBA" id="ARBA00004255"/>
    </source>
</evidence>
<feature type="compositionally biased region" description="Polar residues" evidence="11">
    <location>
        <begin position="177"/>
        <end position="189"/>
    </location>
</feature>
<comment type="similarity">
    <text evidence="5">Belongs to the SCOC family.</text>
</comment>
<feature type="region of interest" description="Disordered" evidence="11">
    <location>
        <begin position="1"/>
        <end position="111"/>
    </location>
</feature>
<keyword evidence="7" id="KW-0333">Golgi apparatus</keyword>
<evidence type="ECO:0000256" key="11">
    <source>
        <dbReference type="SAM" id="MobiDB-lite"/>
    </source>
</evidence>
<organism evidence="12 13">
    <name type="scientific">Cladophialophora chaetospira</name>
    <dbReference type="NCBI Taxonomy" id="386627"/>
    <lineage>
        <taxon>Eukaryota</taxon>
        <taxon>Fungi</taxon>
        <taxon>Dikarya</taxon>
        <taxon>Ascomycota</taxon>
        <taxon>Pezizomycotina</taxon>
        <taxon>Eurotiomycetes</taxon>
        <taxon>Chaetothyriomycetidae</taxon>
        <taxon>Chaetothyriales</taxon>
        <taxon>Herpotrichiellaceae</taxon>
        <taxon>Cladophialophora</taxon>
    </lineage>
</organism>
<proteinExistence type="inferred from homology"/>
<dbReference type="EMBL" id="JAPDRK010000015">
    <property type="protein sequence ID" value="KAJ9605719.1"/>
    <property type="molecule type" value="Genomic_DNA"/>
</dbReference>
<evidence type="ECO:0000256" key="6">
    <source>
        <dbReference type="ARBA" id="ARBA00022490"/>
    </source>
</evidence>
<evidence type="ECO:0000256" key="7">
    <source>
        <dbReference type="ARBA" id="ARBA00023034"/>
    </source>
</evidence>
<evidence type="ECO:0000256" key="9">
    <source>
        <dbReference type="ARBA" id="ARBA00023136"/>
    </source>
</evidence>